<dbReference type="AlphaFoldDB" id="A0A9Q3QB38"/>
<accession>A0A9Q3QB38</accession>
<name>A0A9Q3QB38_9BASI</name>
<dbReference type="Proteomes" id="UP000765509">
    <property type="component" value="Unassembled WGS sequence"/>
</dbReference>
<reference evidence="1" key="1">
    <citation type="submission" date="2021-03" db="EMBL/GenBank/DDBJ databases">
        <title>Draft genome sequence of rust myrtle Austropuccinia psidii MF-1, a brazilian biotype.</title>
        <authorList>
            <person name="Quecine M.C."/>
            <person name="Pachon D.M.R."/>
            <person name="Bonatelli M.L."/>
            <person name="Correr F.H."/>
            <person name="Franceschini L.M."/>
            <person name="Leite T.F."/>
            <person name="Margarido G.R.A."/>
            <person name="Almeida C.A."/>
            <person name="Ferrarezi J.A."/>
            <person name="Labate C.A."/>
        </authorList>
    </citation>
    <scope>NUCLEOTIDE SEQUENCE</scope>
    <source>
        <strain evidence="1">MF-1</strain>
    </source>
</reference>
<dbReference type="EMBL" id="AVOT02149390">
    <property type="protein sequence ID" value="MBW0592626.1"/>
    <property type="molecule type" value="Genomic_DNA"/>
</dbReference>
<protein>
    <submittedName>
        <fullName evidence="1">Uncharacterized protein</fullName>
    </submittedName>
</protein>
<evidence type="ECO:0000313" key="2">
    <source>
        <dbReference type="Proteomes" id="UP000765509"/>
    </source>
</evidence>
<keyword evidence="2" id="KW-1185">Reference proteome</keyword>
<proteinExistence type="predicted"/>
<organism evidence="1 2">
    <name type="scientific">Austropuccinia psidii MF-1</name>
    <dbReference type="NCBI Taxonomy" id="1389203"/>
    <lineage>
        <taxon>Eukaryota</taxon>
        <taxon>Fungi</taxon>
        <taxon>Dikarya</taxon>
        <taxon>Basidiomycota</taxon>
        <taxon>Pucciniomycotina</taxon>
        <taxon>Pucciniomycetes</taxon>
        <taxon>Pucciniales</taxon>
        <taxon>Sphaerophragmiaceae</taxon>
        <taxon>Austropuccinia</taxon>
    </lineage>
</organism>
<evidence type="ECO:0000313" key="1">
    <source>
        <dbReference type="EMBL" id="MBW0592626.1"/>
    </source>
</evidence>
<comment type="caution">
    <text evidence="1">The sequence shown here is derived from an EMBL/GenBank/DDBJ whole genome shotgun (WGS) entry which is preliminary data.</text>
</comment>
<gene>
    <name evidence="1" type="ORF">O181_132341</name>
</gene>
<sequence>MAFYPIKLLTNSTNKNIPHRASHIFKLSLNLLIQSSISSSGGLPAPAFHMPQDLSTIFHQGESCVNCWRLTSCQANVKQDKSRAHVKQKSSERQAHVLLLSYTKYCDIHQYWFPWAFNSDSSPPDHPATVRWLVKITQDPPVCTNTHQRGPSASLDAGSGFDFTRSSMKGLRLSGIVVLQMTLVESAAQHRGCGCACVCIGVCARADSPSNMMMAQLEILDAVKGECVGHLIIEVGLFTLYPMSKL</sequence>